<dbReference type="Pfam" id="PF11399">
    <property type="entry name" value="DUF3192"/>
    <property type="match status" value="1"/>
</dbReference>
<dbReference type="RefSeq" id="WP_008485725.1">
    <property type="nucleotide sequence ID" value="NZ_AMRI01000022.1"/>
</dbReference>
<dbReference type="eggNOG" id="COG2913">
    <property type="taxonomic scope" value="Bacteria"/>
</dbReference>
<gene>
    <name evidence="3" type="ORF">B3C1_14450</name>
</gene>
<dbReference type="AlphaFoldDB" id="K2IID8"/>
<dbReference type="InterPro" id="IPR021534">
    <property type="entry name" value="DUF3192"/>
</dbReference>
<comment type="caution">
    <text evidence="3">The sequence shown here is derived from an EMBL/GenBank/DDBJ whole genome shotgun (WGS) entry which is preliminary data.</text>
</comment>
<dbReference type="Proteomes" id="UP000006755">
    <property type="component" value="Unassembled WGS sequence"/>
</dbReference>
<evidence type="ECO:0000313" key="4">
    <source>
        <dbReference type="Proteomes" id="UP000006755"/>
    </source>
</evidence>
<evidence type="ECO:0008006" key="5">
    <source>
        <dbReference type="Google" id="ProtNLM"/>
    </source>
</evidence>
<feature type="chain" id="PRO_5003861502" description="Lipoprotein" evidence="2">
    <location>
        <begin position="27"/>
        <end position="120"/>
    </location>
</feature>
<keyword evidence="1 2" id="KW-0732">Signal</keyword>
<dbReference type="Gene3D" id="3.30.1450.10">
    <property type="match status" value="1"/>
</dbReference>
<dbReference type="OrthoDB" id="6399368at2"/>
<name>K2IID8_9GAMM</name>
<keyword evidence="4" id="KW-1185">Reference proteome</keyword>
<dbReference type="InterPro" id="IPR037873">
    <property type="entry name" value="BamE-like"/>
</dbReference>
<feature type="signal peptide" evidence="2">
    <location>
        <begin position="1"/>
        <end position="26"/>
    </location>
</feature>
<organism evidence="3 4">
    <name type="scientific">Gallaecimonas xiamenensis 3-C-1</name>
    <dbReference type="NCBI Taxonomy" id="745411"/>
    <lineage>
        <taxon>Bacteria</taxon>
        <taxon>Pseudomonadati</taxon>
        <taxon>Pseudomonadota</taxon>
        <taxon>Gammaproteobacteria</taxon>
        <taxon>Enterobacterales</taxon>
        <taxon>Gallaecimonadaceae</taxon>
        <taxon>Gallaecimonas</taxon>
    </lineage>
</organism>
<dbReference type="EMBL" id="AMRI01000022">
    <property type="protein sequence ID" value="EKE69896.1"/>
    <property type="molecule type" value="Genomic_DNA"/>
</dbReference>
<evidence type="ECO:0000313" key="3">
    <source>
        <dbReference type="EMBL" id="EKE69896.1"/>
    </source>
</evidence>
<proteinExistence type="predicted"/>
<sequence length="120" mass="13181">MNNKNLVKLAAAALLVLPLSACVVIADGDNDDRGNSSHTKLERQNRDAIAGLSTGMSRADVVTRLGTPEFDDQLTDGHRVLFYRTQRKHGDGMTSRDECTPLIFDTDKLIGWGDLALQRL</sequence>
<accession>K2IID8</accession>
<reference evidence="3 4" key="1">
    <citation type="journal article" date="2012" name="J. Bacteriol.">
        <title>Genome Sequence of Gallaecimonas xiamenensis Type Strain 3-C-1.</title>
        <authorList>
            <person name="Lai Q."/>
            <person name="Wang L."/>
            <person name="Wang W."/>
            <person name="Shao Z."/>
        </authorList>
    </citation>
    <scope>NUCLEOTIDE SEQUENCE [LARGE SCALE GENOMIC DNA]</scope>
    <source>
        <strain evidence="3 4">3-C-1</strain>
    </source>
</reference>
<evidence type="ECO:0000256" key="2">
    <source>
        <dbReference type="SAM" id="SignalP"/>
    </source>
</evidence>
<evidence type="ECO:0000256" key="1">
    <source>
        <dbReference type="ARBA" id="ARBA00022729"/>
    </source>
</evidence>
<dbReference type="STRING" id="745411.B3C1_14450"/>
<protein>
    <recommendedName>
        <fullName evidence="5">Lipoprotein</fullName>
    </recommendedName>
</protein>